<keyword evidence="2" id="KW-1185">Reference proteome</keyword>
<dbReference type="EMBL" id="JAZHXI010000013">
    <property type="protein sequence ID" value="KAL2064505.1"/>
    <property type="molecule type" value="Genomic_DNA"/>
</dbReference>
<comment type="caution">
    <text evidence="1">The sequence shown here is derived from an EMBL/GenBank/DDBJ whole genome shotgun (WGS) entry which is preliminary data.</text>
</comment>
<evidence type="ECO:0000313" key="2">
    <source>
        <dbReference type="Proteomes" id="UP001595075"/>
    </source>
</evidence>
<protein>
    <submittedName>
        <fullName evidence="1">Uncharacterized protein</fullName>
    </submittedName>
</protein>
<reference evidence="1 2" key="1">
    <citation type="journal article" date="2024" name="Commun. Biol.">
        <title>Comparative genomic analysis of thermophilic fungi reveals convergent evolutionary adaptations and gene losses.</title>
        <authorList>
            <person name="Steindorff A.S."/>
            <person name="Aguilar-Pontes M.V."/>
            <person name="Robinson A.J."/>
            <person name="Andreopoulos B."/>
            <person name="LaButti K."/>
            <person name="Kuo A."/>
            <person name="Mondo S."/>
            <person name="Riley R."/>
            <person name="Otillar R."/>
            <person name="Haridas S."/>
            <person name="Lipzen A."/>
            <person name="Grimwood J."/>
            <person name="Schmutz J."/>
            <person name="Clum A."/>
            <person name="Reid I.D."/>
            <person name="Moisan M.C."/>
            <person name="Butler G."/>
            <person name="Nguyen T.T.M."/>
            <person name="Dewar K."/>
            <person name="Conant G."/>
            <person name="Drula E."/>
            <person name="Henrissat B."/>
            <person name="Hansel C."/>
            <person name="Singer S."/>
            <person name="Hutchinson M.I."/>
            <person name="de Vries R.P."/>
            <person name="Natvig D.O."/>
            <person name="Powell A.J."/>
            <person name="Tsang A."/>
            <person name="Grigoriev I.V."/>
        </authorList>
    </citation>
    <scope>NUCLEOTIDE SEQUENCE [LARGE SCALE GENOMIC DNA]</scope>
    <source>
        <strain evidence="1 2">CBS 494.80</strain>
    </source>
</reference>
<gene>
    <name evidence="1" type="ORF">VTL71DRAFT_3642</name>
</gene>
<name>A0ABR4C3M3_9HELO</name>
<evidence type="ECO:0000313" key="1">
    <source>
        <dbReference type="EMBL" id="KAL2064505.1"/>
    </source>
</evidence>
<accession>A0ABR4C3M3</accession>
<proteinExistence type="predicted"/>
<organism evidence="1 2">
    <name type="scientific">Oculimacula yallundae</name>
    <dbReference type="NCBI Taxonomy" id="86028"/>
    <lineage>
        <taxon>Eukaryota</taxon>
        <taxon>Fungi</taxon>
        <taxon>Dikarya</taxon>
        <taxon>Ascomycota</taxon>
        <taxon>Pezizomycotina</taxon>
        <taxon>Leotiomycetes</taxon>
        <taxon>Helotiales</taxon>
        <taxon>Ploettnerulaceae</taxon>
        <taxon>Oculimacula</taxon>
    </lineage>
</organism>
<dbReference type="Proteomes" id="UP001595075">
    <property type="component" value="Unassembled WGS sequence"/>
</dbReference>
<sequence>MPLFKEYDLIDPIIIAAAPTRSYILRDRRPLYRALGSY</sequence>